<gene>
    <name evidence="1" type="ORF">ENN26_02575</name>
</gene>
<evidence type="ECO:0000313" key="1">
    <source>
        <dbReference type="EMBL" id="HDP14653.1"/>
    </source>
</evidence>
<protein>
    <submittedName>
        <fullName evidence="1">Uncharacterized protein</fullName>
    </submittedName>
</protein>
<dbReference type="AlphaFoldDB" id="A0A7C1GR51"/>
<organism evidence="1">
    <name type="scientific">Thermofilum adornatum</name>
    <dbReference type="NCBI Taxonomy" id="1365176"/>
    <lineage>
        <taxon>Archaea</taxon>
        <taxon>Thermoproteota</taxon>
        <taxon>Thermoprotei</taxon>
        <taxon>Thermofilales</taxon>
        <taxon>Thermofilaceae</taxon>
        <taxon>Thermofilum</taxon>
    </lineage>
</organism>
<sequence>MEYHTDNLEEKSFELHRSEDKTLFVERLREVITRYKDFFLKCQNEHEIIDVLAGTLGCKSNVQVQGASPDLVCNDIAIEVEFEKEPYEGVCQAVYYKIQGGFSRAALIHVRFFHNENFVRKLKHLIEYLGLREKNISSFIVFIEQGEVLEL</sequence>
<accession>A0A7C1GR51</accession>
<dbReference type="EMBL" id="DSAY01000048">
    <property type="protein sequence ID" value="HDP14653.1"/>
    <property type="molecule type" value="Genomic_DNA"/>
</dbReference>
<comment type="caution">
    <text evidence="1">The sequence shown here is derived from an EMBL/GenBank/DDBJ whole genome shotgun (WGS) entry which is preliminary data.</text>
</comment>
<name>A0A7C1GR51_9CREN</name>
<reference evidence="1" key="1">
    <citation type="journal article" date="2020" name="mSystems">
        <title>Genome- and Community-Level Interaction Insights into Carbon Utilization and Element Cycling Functions of Hydrothermarchaeota in Hydrothermal Sediment.</title>
        <authorList>
            <person name="Zhou Z."/>
            <person name="Liu Y."/>
            <person name="Xu W."/>
            <person name="Pan J."/>
            <person name="Luo Z.H."/>
            <person name="Li M."/>
        </authorList>
    </citation>
    <scope>NUCLEOTIDE SEQUENCE [LARGE SCALE GENOMIC DNA]</scope>
    <source>
        <strain evidence="1">SpSt-116</strain>
    </source>
</reference>
<proteinExistence type="predicted"/>